<evidence type="ECO:0000313" key="2">
    <source>
        <dbReference type="EMBL" id="MDN4534160.1"/>
    </source>
</evidence>
<feature type="transmembrane region" description="Helical" evidence="1">
    <location>
        <begin position="299"/>
        <end position="319"/>
    </location>
</feature>
<evidence type="ECO:0000313" key="3">
    <source>
        <dbReference type="EMBL" id="PNZ67130.1"/>
    </source>
</evidence>
<evidence type="ECO:0000313" key="4">
    <source>
        <dbReference type="Proteomes" id="UP000242470"/>
    </source>
</evidence>
<feature type="transmembrane region" description="Helical" evidence="1">
    <location>
        <begin position="141"/>
        <end position="162"/>
    </location>
</feature>
<comment type="caution">
    <text evidence="3">The sequence shown here is derived from an EMBL/GenBank/DDBJ whole genome shotgun (WGS) entry which is preliminary data.</text>
</comment>
<feature type="transmembrane region" description="Helical" evidence="1">
    <location>
        <begin position="42"/>
        <end position="65"/>
    </location>
</feature>
<dbReference type="PANTHER" id="PTHR37814:SF1">
    <property type="entry name" value="MEMBRANE PROTEIN"/>
    <property type="match status" value="1"/>
</dbReference>
<keyword evidence="1" id="KW-0472">Membrane</keyword>
<keyword evidence="1" id="KW-1133">Transmembrane helix</keyword>
<feature type="transmembrane region" description="Helical" evidence="1">
    <location>
        <begin position="115"/>
        <end position="134"/>
    </location>
</feature>
<accession>A0AAP8PNP4</accession>
<dbReference type="Proteomes" id="UP000242470">
    <property type="component" value="Unassembled WGS sequence"/>
</dbReference>
<evidence type="ECO:0000256" key="1">
    <source>
        <dbReference type="SAM" id="Phobius"/>
    </source>
</evidence>
<evidence type="ECO:0008006" key="5">
    <source>
        <dbReference type="Google" id="ProtNLM"/>
    </source>
</evidence>
<keyword evidence="1" id="KW-0812">Transmembrane</keyword>
<dbReference type="GeneID" id="64982928"/>
<name>A0AAP8PNP4_9STAP</name>
<dbReference type="RefSeq" id="WP_059108031.1">
    <property type="nucleotide sequence ID" value="NZ_AP024589.1"/>
</dbReference>
<sequence>MSYLKEIITVAFAFVGVVVGAGFATGQEIFQFFTSNGGYSVWGILITGALVTLGGIFVMYTGYHLKANSHSESIQYYLKPGIAKVFDLVLTLFLLALAMIMTAGGASTIHESFGVPYWLSSLILIIAILLTLCLKFDRLISVLGIVTPFLVIIVAIIAFYYFTTADLSFDEAKAYANAHHTDSNWWFDALNYASLQIAAAFSFLSVMGGRIHKVQSTIWGGLLGGLIITFLLLVLNLGMVTEFKSIVDVSLPSLLLANRISPILGAAMSLVMVLVIYNTVVGLMYTFASRFTTPYSKRYYRLLLIISLITFATTFIGFISLIGKVFPVMGIFGFILLIPILWKGFTQKPSRHSQS</sequence>
<reference evidence="3 4" key="1">
    <citation type="submission" date="2017-08" db="EMBL/GenBank/DDBJ databases">
        <title>Draft genome sequences of 64 type strains of genus Staph aureus.</title>
        <authorList>
            <person name="Cole K."/>
            <person name="Golubchik T."/>
            <person name="Russell J."/>
            <person name="Foster D."/>
            <person name="Llewelyn M."/>
            <person name="Wilson D."/>
            <person name="Crook D."/>
            <person name="Paul J."/>
        </authorList>
    </citation>
    <scope>NUCLEOTIDE SEQUENCE [LARGE SCALE GENOMIC DNA]</scope>
    <source>
        <strain evidence="3 4">NCTC 12101</strain>
    </source>
</reference>
<feature type="transmembrane region" description="Helical" evidence="1">
    <location>
        <begin position="260"/>
        <end position="287"/>
    </location>
</feature>
<dbReference type="InterPro" id="IPR038728">
    <property type="entry name" value="YkvI-like"/>
</dbReference>
<gene>
    <name evidence="3" type="ORF">CD158_06935</name>
    <name evidence="2" type="ORF">QYH67_11415</name>
</gene>
<dbReference type="Proteomes" id="UP001171687">
    <property type="component" value="Unassembled WGS sequence"/>
</dbReference>
<dbReference type="PANTHER" id="PTHR37814">
    <property type="entry name" value="CONSERVED MEMBRANE PROTEIN"/>
    <property type="match status" value="1"/>
</dbReference>
<feature type="transmembrane region" description="Helical" evidence="1">
    <location>
        <begin position="189"/>
        <end position="206"/>
    </location>
</feature>
<dbReference type="AlphaFoldDB" id="A0AAP8PNP4"/>
<organism evidence="3 4">
    <name type="scientific">Staphylococcus auricularis</name>
    <dbReference type="NCBI Taxonomy" id="29379"/>
    <lineage>
        <taxon>Bacteria</taxon>
        <taxon>Bacillati</taxon>
        <taxon>Bacillota</taxon>
        <taxon>Bacilli</taxon>
        <taxon>Bacillales</taxon>
        <taxon>Staphylococcaceae</taxon>
        <taxon>Staphylococcus</taxon>
    </lineage>
</organism>
<feature type="transmembrane region" description="Helical" evidence="1">
    <location>
        <begin position="325"/>
        <end position="345"/>
    </location>
</feature>
<feature type="transmembrane region" description="Helical" evidence="1">
    <location>
        <begin position="218"/>
        <end position="240"/>
    </location>
</feature>
<dbReference type="EMBL" id="JAUHQC010000015">
    <property type="protein sequence ID" value="MDN4534160.1"/>
    <property type="molecule type" value="Genomic_DNA"/>
</dbReference>
<feature type="transmembrane region" description="Helical" evidence="1">
    <location>
        <begin position="85"/>
        <end position="109"/>
    </location>
</feature>
<protein>
    <recommendedName>
        <fullName evidence="5">Branched-chain amino acid transport system II carrier protein</fullName>
    </recommendedName>
</protein>
<reference evidence="2" key="2">
    <citation type="submission" date="2023-07" db="EMBL/GenBank/DDBJ databases">
        <title>Evaluation of the beneficial properties of pineapple isolates.</title>
        <authorList>
            <person name="Adefiranye O."/>
        </authorList>
    </citation>
    <scope>NUCLEOTIDE SEQUENCE</scope>
    <source>
        <strain evidence="2">PAPLE_T1</strain>
    </source>
</reference>
<dbReference type="EMBL" id="PPQW01000041">
    <property type="protein sequence ID" value="PNZ67130.1"/>
    <property type="molecule type" value="Genomic_DNA"/>
</dbReference>
<proteinExistence type="predicted"/>